<feature type="compositionally biased region" description="Basic and acidic residues" evidence="7">
    <location>
        <begin position="359"/>
        <end position="375"/>
    </location>
</feature>
<feature type="compositionally biased region" description="Acidic residues" evidence="7">
    <location>
        <begin position="782"/>
        <end position="793"/>
    </location>
</feature>
<reference evidence="9" key="1">
    <citation type="submission" date="2020-05" db="EMBL/GenBank/DDBJ databases">
        <title>Mycena genomes resolve the evolution of fungal bioluminescence.</title>
        <authorList>
            <person name="Tsai I.J."/>
        </authorList>
    </citation>
    <scope>NUCLEOTIDE SEQUENCE</scope>
    <source>
        <strain evidence="9">110903Hualien_Pintung</strain>
    </source>
</reference>
<protein>
    <submittedName>
        <fullName evidence="9">WD-REPEATS-REGION domain-containing protein</fullName>
    </submittedName>
</protein>
<dbReference type="PROSITE" id="PS50082">
    <property type="entry name" value="WD_REPEATS_2"/>
    <property type="match status" value="2"/>
</dbReference>
<feature type="domain" description="WDR59/RTC1-like RING zinc finger" evidence="8">
    <location>
        <begin position="1073"/>
        <end position="1108"/>
    </location>
</feature>
<dbReference type="PANTHER" id="PTHR46200">
    <property type="entry name" value="GATOR COMPLEX PROTEIN WDR24"/>
    <property type="match status" value="1"/>
</dbReference>
<dbReference type="GO" id="GO:1904263">
    <property type="term" value="P:positive regulation of TORC1 signaling"/>
    <property type="evidence" value="ECO:0007669"/>
    <property type="project" value="TreeGrafter"/>
</dbReference>
<sequence length="1161" mass="126160">MHPLHIHTSLGPIYADSRTFNPHGISLPSRNVRLPRATPSGGTISPSEDGIRCVVAGAEYIRIIRVSDPNDPNPNVEHRSNVGEGGYRLDASRNLWDGALKSDSSVTDVEWAHGQFNHKILTSARNGELIMWDLNKSGSSKYESKGKDHSRSVHKLSVSPTVHHYCITGSGDGDLRAWDIREIQKSRMRIHHPTGIRGIAFSPSPSQPLQAMVGLDNGSIYRWDLRMGQRGLLDRLLVAHTASVTSLDWYLPEGNEAHSTDNATNLGWIVSSGLDRTVKVWDVSHTNTSTNTTAPAGHIPLKPKYTLHPSFPVRRVVWRPGYGCEVAVISNANAEFGSGNFEIAGSAPTYASALSAKARHPEPDGSPKLTRERERAATGIGDSVEIWDVRRGWIAKWTVRGSSIEGGVTDIAFRDSHAIWATHASGMFSQIDLRDATKPVDAIPRVSVSWEASGTLAFVADRRLSWEVPYDDVDPATHPPTDLRRRLKHFKAIGDAPTKPKSQALGTYANDHPEEVEIFAKLARGYLFEGAERQELCEINAQIAFEVGKTRVAQLWLLLAAALRSIALELPPSPPPTIPSLPVTAALNYTFPPTAGSTPPDSNGSPGRTSLFASPRGDRSTSTSRRLTPTSSNQSSPRLQSGALPPATPRAGSRPPFLGRRQSQDSGVSISRRPSHYRRPSTNSIPSATNPSPSNTRHVGEGALSDDSDPSSSGSERSAGEDDELDNDDGGSSSENEHPQSSSTAPTLVSPSPSVLPTRMRSASRSHPSPLSKIAELTWTETEPDEELEDEESSPSPISSDTEDKSSDDQQGPASSERFKSPPRRHQKSKSSGSAGARRKNMARVKSRSRSSTLASLAAPAVSRTLIHQSSHSSILTVTAAETSFQDTASGLKAEETIRDLRTAIQAAPPPPLNSTVENNDEGSSADVPVSESKLTERHKSYVRRDEARMHDLTWDMLREMLDTLADEGDVQSCAMLALIAPEELRIGPNRTVRFLEAYIDILSRLQLHSCAAYVRKFSRTDDIIKTTLIETQIHTSCGNCRKPLVVSAGSPAAGQLIKGGFAYCITCKSSCATCAICRLPVRTLLFQCAICQHGGHQACYRQWYMEQPMTPIPGSVLENRGRRRARADADIREMLQGHRCAAGCGHFCWAAFGSEAANTS</sequence>
<keyword evidence="5" id="KW-0862">Zinc</keyword>
<feature type="compositionally biased region" description="Low complexity" evidence="7">
    <location>
        <begin position="730"/>
        <end position="758"/>
    </location>
</feature>
<feature type="compositionally biased region" description="Polar residues" evidence="7">
    <location>
        <begin position="680"/>
        <end position="697"/>
    </location>
</feature>
<evidence type="ECO:0000256" key="4">
    <source>
        <dbReference type="ARBA" id="ARBA00022771"/>
    </source>
</evidence>
<dbReference type="InterPro" id="IPR001680">
    <property type="entry name" value="WD40_rpt"/>
</dbReference>
<feature type="region of interest" description="Disordered" evidence="7">
    <location>
        <begin position="907"/>
        <end position="934"/>
    </location>
</feature>
<accession>A0A8H6TUL5</accession>
<dbReference type="OrthoDB" id="60955at2759"/>
<keyword evidence="10" id="KW-1185">Reference proteome</keyword>
<dbReference type="PANTHER" id="PTHR46200:SF1">
    <property type="entry name" value="GATOR COMPLEX PROTEIN WDR24"/>
    <property type="match status" value="1"/>
</dbReference>
<dbReference type="EMBL" id="JACAZE010000001">
    <property type="protein sequence ID" value="KAF7323051.1"/>
    <property type="molecule type" value="Genomic_DNA"/>
</dbReference>
<feature type="repeat" description="WD" evidence="6">
    <location>
        <begin position="146"/>
        <end position="188"/>
    </location>
</feature>
<dbReference type="Gene3D" id="2.130.10.10">
    <property type="entry name" value="YVTN repeat-like/Quinoprotein amine dehydrogenase"/>
    <property type="match status" value="1"/>
</dbReference>
<keyword evidence="4" id="KW-0863">Zinc-finger</keyword>
<dbReference type="GO" id="GO:0016239">
    <property type="term" value="P:positive regulation of macroautophagy"/>
    <property type="evidence" value="ECO:0007669"/>
    <property type="project" value="TreeGrafter"/>
</dbReference>
<dbReference type="AlphaFoldDB" id="A0A8H6TUL5"/>
<gene>
    <name evidence="9" type="ORF">HMN09_00085100</name>
</gene>
<evidence type="ECO:0000256" key="3">
    <source>
        <dbReference type="ARBA" id="ARBA00022737"/>
    </source>
</evidence>
<dbReference type="InterPro" id="IPR037590">
    <property type="entry name" value="WDR24"/>
</dbReference>
<evidence type="ECO:0000256" key="5">
    <source>
        <dbReference type="ARBA" id="ARBA00022833"/>
    </source>
</evidence>
<evidence type="ECO:0000313" key="10">
    <source>
        <dbReference type="Proteomes" id="UP000613580"/>
    </source>
</evidence>
<dbReference type="Pfam" id="PF17120">
    <property type="entry name" value="zf-RING_16"/>
    <property type="match status" value="1"/>
</dbReference>
<evidence type="ECO:0000256" key="7">
    <source>
        <dbReference type="SAM" id="MobiDB-lite"/>
    </source>
</evidence>
<feature type="compositionally biased region" description="Low complexity" evidence="7">
    <location>
        <begin position="620"/>
        <end position="632"/>
    </location>
</feature>
<dbReference type="GO" id="GO:0005774">
    <property type="term" value="C:vacuolar membrane"/>
    <property type="evidence" value="ECO:0007669"/>
    <property type="project" value="TreeGrafter"/>
</dbReference>
<keyword evidence="3" id="KW-0677">Repeat</keyword>
<dbReference type="InterPro" id="IPR019775">
    <property type="entry name" value="WD40_repeat_CS"/>
</dbReference>
<dbReference type="Pfam" id="PF00400">
    <property type="entry name" value="WD40"/>
    <property type="match status" value="1"/>
</dbReference>
<dbReference type="PROSITE" id="PS00678">
    <property type="entry name" value="WD_REPEATS_1"/>
    <property type="match status" value="1"/>
</dbReference>
<keyword evidence="2" id="KW-0479">Metal-binding</keyword>
<name>A0A8H6TUL5_MYCCL</name>
<comment type="caution">
    <text evidence="9">The sequence shown here is derived from an EMBL/GenBank/DDBJ whole genome shotgun (WGS) entry which is preliminary data.</text>
</comment>
<evidence type="ECO:0000256" key="2">
    <source>
        <dbReference type="ARBA" id="ARBA00022723"/>
    </source>
</evidence>
<dbReference type="GO" id="GO:0008270">
    <property type="term" value="F:zinc ion binding"/>
    <property type="evidence" value="ECO:0007669"/>
    <property type="project" value="UniProtKB-KW"/>
</dbReference>
<feature type="region of interest" description="Disordered" evidence="7">
    <location>
        <begin position="355"/>
        <end position="375"/>
    </location>
</feature>
<evidence type="ECO:0000259" key="8">
    <source>
        <dbReference type="Pfam" id="PF17120"/>
    </source>
</evidence>
<dbReference type="GO" id="GO:0005829">
    <property type="term" value="C:cytosol"/>
    <property type="evidence" value="ECO:0007669"/>
    <property type="project" value="TreeGrafter"/>
</dbReference>
<dbReference type="SMART" id="SM00320">
    <property type="entry name" value="WD40"/>
    <property type="match status" value="4"/>
</dbReference>
<dbReference type="InterPro" id="IPR036322">
    <property type="entry name" value="WD40_repeat_dom_sf"/>
</dbReference>
<dbReference type="SUPFAM" id="SSF50978">
    <property type="entry name" value="WD40 repeat-like"/>
    <property type="match status" value="1"/>
</dbReference>
<keyword evidence="1 6" id="KW-0853">WD repeat</keyword>
<feature type="repeat" description="WD" evidence="6">
    <location>
        <begin position="269"/>
        <end position="291"/>
    </location>
</feature>
<feature type="compositionally biased region" description="Basic residues" evidence="7">
    <location>
        <begin position="837"/>
        <end position="849"/>
    </location>
</feature>
<dbReference type="InterPro" id="IPR015943">
    <property type="entry name" value="WD40/YVTN_repeat-like_dom_sf"/>
</dbReference>
<evidence type="ECO:0000256" key="6">
    <source>
        <dbReference type="PROSITE-ProRule" id="PRU00221"/>
    </source>
</evidence>
<evidence type="ECO:0000313" key="9">
    <source>
        <dbReference type="EMBL" id="KAF7323051.1"/>
    </source>
</evidence>
<dbReference type="GO" id="GO:0061700">
    <property type="term" value="C:GATOR2 complex"/>
    <property type="evidence" value="ECO:0007669"/>
    <property type="project" value="TreeGrafter"/>
</dbReference>
<dbReference type="InterPro" id="IPR049566">
    <property type="entry name" value="WDR59_RTC1-like_RING_Znf"/>
</dbReference>
<proteinExistence type="predicted"/>
<evidence type="ECO:0000256" key="1">
    <source>
        <dbReference type="ARBA" id="ARBA00022574"/>
    </source>
</evidence>
<dbReference type="Proteomes" id="UP000613580">
    <property type="component" value="Unassembled WGS sequence"/>
</dbReference>
<feature type="compositionally biased region" description="Polar residues" evidence="7">
    <location>
        <begin position="595"/>
        <end position="612"/>
    </location>
</feature>
<organism evidence="9 10">
    <name type="scientific">Mycena chlorophos</name>
    <name type="common">Agaric fungus</name>
    <name type="synonym">Agaricus chlorophos</name>
    <dbReference type="NCBI Taxonomy" id="658473"/>
    <lineage>
        <taxon>Eukaryota</taxon>
        <taxon>Fungi</taxon>
        <taxon>Dikarya</taxon>
        <taxon>Basidiomycota</taxon>
        <taxon>Agaricomycotina</taxon>
        <taxon>Agaricomycetes</taxon>
        <taxon>Agaricomycetidae</taxon>
        <taxon>Agaricales</taxon>
        <taxon>Marasmiineae</taxon>
        <taxon>Mycenaceae</taxon>
        <taxon>Mycena</taxon>
    </lineage>
</organism>
<feature type="region of interest" description="Disordered" evidence="7">
    <location>
        <begin position="592"/>
        <end position="856"/>
    </location>
</feature>